<comment type="caution">
    <text evidence="2">The sequence shown here is derived from an EMBL/GenBank/DDBJ whole genome shotgun (WGS) entry which is preliminary data.</text>
</comment>
<proteinExistence type="predicted"/>
<organism evidence="2 3">
    <name type="scientific">Agaricus bisporus var. burnettii</name>
    <dbReference type="NCBI Taxonomy" id="192524"/>
    <lineage>
        <taxon>Eukaryota</taxon>
        <taxon>Fungi</taxon>
        <taxon>Dikarya</taxon>
        <taxon>Basidiomycota</taxon>
        <taxon>Agaricomycotina</taxon>
        <taxon>Agaricomycetes</taxon>
        <taxon>Agaricomycetidae</taxon>
        <taxon>Agaricales</taxon>
        <taxon>Agaricineae</taxon>
        <taxon>Agaricaceae</taxon>
        <taxon>Agaricus</taxon>
    </lineage>
</organism>
<feature type="compositionally biased region" description="Pro residues" evidence="1">
    <location>
        <begin position="187"/>
        <end position="198"/>
    </location>
</feature>
<feature type="region of interest" description="Disordered" evidence="1">
    <location>
        <begin position="125"/>
        <end position="244"/>
    </location>
</feature>
<feature type="region of interest" description="Disordered" evidence="1">
    <location>
        <begin position="1"/>
        <end position="20"/>
    </location>
</feature>
<feature type="compositionally biased region" description="Pro residues" evidence="1">
    <location>
        <begin position="227"/>
        <end position="244"/>
    </location>
</feature>
<sequence>MLVEIQGDISKSRSSGFSPKAPKLLPNADISLVPRNTFLRSWSTRLSLLQRRTPAHLPSFYPDNPTAMAKQPPGFPGQNARYVTDFTKALASEVRILLAEVGKLRDERRQLQYEISELMAVKSKHGAGGEYSPDWRPKIEAPPPPSEVQAPPPPPAIEDEPIQARPGWRVVHKRPERRAIKGKQPVAPAPAPPPPMPMPEVARPEIPAWAQWRPNPLLAPTPMSAPNTPPPPPGLFGPPTPPPK</sequence>
<reference evidence="2 3" key="1">
    <citation type="journal article" name="Sci. Rep.">
        <title>Telomere-to-telomere assembled and centromere annotated genomes of the two main subspecies of the button mushroom Agaricus bisporus reveal especially polymorphic chromosome ends.</title>
        <authorList>
            <person name="Sonnenberg A.S.M."/>
            <person name="Sedaghat-Telgerd N."/>
            <person name="Lavrijssen B."/>
            <person name="Ohm R.A."/>
            <person name="Hendrickx P.M."/>
            <person name="Scholtmeijer K."/>
            <person name="Baars J.J.P."/>
            <person name="van Peer A."/>
        </authorList>
    </citation>
    <scope>NUCLEOTIDE SEQUENCE [LARGE SCALE GENOMIC DNA]</scope>
    <source>
        <strain evidence="2 3">H119_p4</strain>
    </source>
</reference>
<feature type="compositionally biased region" description="Pro residues" evidence="1">
    <location>
        <begin position="140"/>
        <end position="156"/>
    </location>
</feature>
<name>A0A8H7C4R7_AGABI</name>
<evidence type="ECO:0000313" key="3">
    <source>
        <dbReference type="Proteomes" id="UP000629468"/>
    </source>
</evidence>
<dbReference type="PRINTS" id="PR01217">
    <property type="entry name" value="PRICHEXTENSN"/>
</dbReference>
<dbReference type="Proteomes" id="UP000629468">
    <property type="component" value="Unassembled WGS sequence"/>
</dbReference>
<protein>
    <submittedName>
        <fullName evidence="2">Uncharacterized protein</fullName>
    </submittedName>
</protein>
<gene>
    <name evidence="2" type="ORF">Agabi119p4_8643</name>
</gene>
<evidence type="ECO:0000256" key="1">
    <source>
        <dbReference type="SAM" id="MobiDB-lite"/>
    </source>
</evidence>
<evidence type="ECO:0000313" key="2">
    <source>
        <dbReference type="EMBL" id="KAF7762050.1"/>
    </source>
</evidence>
<accession>A0A8H7C4R7</accession>
<dbReference type="AlphaFoldDB" id="A0A8H7C4R7"/>
<dbReference type="EMBL" id="JABXXO010000012">
    <property type="protein sequence ID" value="KAF7762050.1"/>
    <property type="molecule type" value="Genomic_DNA"/>
</dbReference>